<sequence length="453" mass="51685">MNCCPPDSSTILDFKPLTSNNGLRVRRAAHSVDENYKRKYSNATYLMKNLPINHPWNFMQQANVHCAYCDGAYNQSDHPNIKFEVHFSWLFFAFHRAYLYFYEKILGKLIEDETFALPFWNWDSPEGMTIPAMYTDKSTSLYDELRDASTQPPTITDLNYHPNKPKANLSNLIERNLRFMHRQMMSGGRTAELFLGQPFRSGNEPFQGAGSLELAPHANMHRWTGNHSTSLDMGSFGAAARDPIFFAHHSQIDRLWEVWKGLPGGRRENFNDDDWLDSAFLFWDEDLKLVRIRVRDVLDTRKLGYVYEEVPIQWLDMKPELEELTESMIIPVSSFPATVSNSLVSFNASRSVEKRMVAEEVVVLDGIEFDSSSQVKFDVYISSPAKSSYSVFAGTFGNLPAGHRRIRTRMKVGLSDALKELGAEESETIVVIIKPVSTDVMVTIGAIWIDFSA</sequence>
<evidence type="ECO:0000313" key="1">
    <source>
        <dbReference type="EMBL" id="KAH7653587.1"/>
    </source>
</evidence>
<dbReference type="Proteomes" id="UP000827976">
    <property type="component" value="Chromosome 19"/>
</dbReference>
<dbReference type="EMBL" id="CM037029">
    <property type="protein sequence ID" value="KAH7653587.1"/>
    <property type="molecule type" value="Genomic_DNA"/>
</dbReference>
<name>A0ACB7TZV6_DIOAL</name>
<evidence type="ECO:0000313" key="2">
    <source>
        <dbReference type="Proteomes" id="UP000827976"/>
    </source>
</evidence>
<organism evidence="1 2">
    <name type="scientific">Dioscorea alata</name>
    <name type="common">Purple yam</name>
    <dbReference type="NCBI Taxonomy" id="55571"/>
    <lineage>
        <taxon>Eukaryota</taxon>
        <taxon>Viridiplantae</taxon>
        <taxon>Streptophyta</taxon>
        <taxon>Embryophyta</taxon>
        <taxon>Tracheophyta</taxon>
        <taxon>Spermatophyta</taxon>
        <taxon>Magnoliopsida</taxon>
        <taxon>Liliopsida</taxon>
        <taxon>Dioscoreales</taxon>
        <taxon>Dioscoreaceae</taxon>
        <taxon>Dioscorea</taxon>
    </lineage>
</organism>
<reference evidence="2" key="1">
    <citation type="journal article" date="2022" name="Nat. Commun.">
        <title>Chromosome evolution and the genetic basis of agronomically important traits in greater yam.</title>
        <authorList>
            <person name="Bredeson J.V."/>
            <person name="Lyons J.B."/>
            <person name="Oniyinde I.O."/>
            <person name="Okereke N.R."/>
            <person name="Kolade O."/>
            <person name="Nnabue I."/>
            <person name="Nwadili C.O."/>
            <person name="Hribova E."/>
            <person name="Parker M."/>
            <person name="Nwogha J."/>
            <person name="Shu S."/>
            <person name="Carlson J."/>
            <person name="Kariba R."/>
            <person name="Muthemba S."/>
            <person name="Knop K."/>
            <person name="Barton G.J."/>
            <person name="Sherwood A.V."/>
            <person name="Lopez-Montes A."/>
            <person name="Asiedu R."/>
            <person name="Jamnadass R."/>
            <person name="Muchugi A."/>
            <person name="Goodstein D."/>
            <person name="Egesi C.N."/>
            <person name="Featherston J."/>
            <person name="Asfaw A."/>
            <person name="Simpson G.G."/>
            <person name="Dolezel J."/>
            <person name="Hendre P.S."/>
            <person name="Van Deynze A."/>
            <person name="Kumar P.L."/>
            <person name="Obidiegwu J.E."/>
            <person name="Bhattacharjee R."/>
            <person name="Rokhsar D.S."/>
        </authorList>
    </citation>
    <scope>NUCLEOTIDE SEQUENCE [LARGE SCALE GENOMIC DNA]</scope>
    <source>
        <strain evidence="2">cv. TDa95/00328</strain>
    </source>
</reference>
<dbReference type="EC" id="1.10.3.1" evidence="1"/>
<protein>
    <submittedName>
        <fullName evidence="1">Catechol oxidase protein</fullName>
        <ecNumber evidence="1">1.10.3.1</ecNumber>
    </submittedName>
</protein>
<gene>
    <name evidence="1" type="ORF">IHE45_19G089300</name>
</gene>
<comment type="caution">
    <text evidence="1">The sequence shown here is derived from an EMBL/GenBank/DDBJ whole genome shotgun (WGS) entry which is preliminary data.</text>
</comment>
<keyword evidence="1" id="KW-0560">Oxidoreductase</keyword>
<keyword evidence="2" id="KW-1185">Reference proteome</keyword>
<proteinExistence type="predicted"/>
<accession>A0ACB7TZV6</accession>